<name>F0QY80_VULM7</name>
<evidence type="ECO:0000256" key="3">
    <source>
        <dbReference type="SAM" id="Phobius"/>
    </source>
</evidence>
<feature type="transmembrane region" description="Helical" evidence="3">
    <location>
        <begin position="327"/>
        <end position="346"/>
    </location>
</feature>
<evidence type="ECO:0000259" key="4">
    <source>
        <dbReference type="Pfam" id="PF00535"/>
    </source>
</evidence>
<dbReference type="InterPro" id="IPR001173">
    <property type="entry name" value="Glyco_trans_2-like"/>
</dbReference>
<sequence>MMTLLVLIEELGIAFITMHFLTPSIYYVVALGWLRSNKRSGDKTELSVDPPLVSVIIPTYNEAKAIIQKLNNVYSQDYPRDRFEVIIVDSGSTDRTVELIHEWIKGHDGINVRVIEEGARMGKMHALNTALKYAKGDIIVITDADSAWTQDSLRNAVTWLMTDGVGAVSCNKIPRTDKDVEAEYRSYYGLLRIAESRKFSSAIFHGELAAYRRDLLEKIGGFPMDVGADDSHTAGLISMLGYRAIIPENVRCIEYVPSKGYWMWRIRRAQHLIQHFLRILKYMVTNGKELPRDYRQIMLYESYLHLINPWLFVIGFVLVIISAMHGAIIPIVLILIGMVLLAIRFFRTWITTQVILVVASIRNLWNKELVWRKIEK</sequence>
<dbReference type="GeneID" id="10288764"/>
<evidence type="ECO:0000256" key="1">
    <source>
        <dbReference type="ARBA" id="ARBA00022676"/>
    </source>
</evidence>
<proteinExistence type="predicted"/>
<dbReference type="SUPFAM" id="SSF53448">
    <property type="entry name" value="Nucleotide-diphospho-sugar transferases"/>
    <property type="match status" value="1"/>
</dbReference>
<keyword evidence="3" id="KW-0812">Transmembrane</keyword>
<dbReference type="Pfam" id="PF00535">
    <property type="entry name" value="Glycos_transf_2"/>
    <property type="match status" value="1"/>
</dbReference>
<protein>
    <submittedName>
        <fullName evidence="5">Glycosyl transferase, family 2</fullName>
    </submittedName>
</protein>
<dbReference type="KEGG" id="vmo:VMUT_1112"/>
<dbReference type="AlphaFoldDB" id="F0QY80"/>
<keyword evidence="1" id="KW-0328">Glycosyltransferase</keyword>
<feature type="transmembrane region" description="Helical" evidence="3">
    <location>
        <begin position="302"/>
        <end position="321"/>
    </location>
</feature>
<accession>F0QY80</accession>
<keyword evidence="3" id="KW-0472">Membrane</keyword>
<organism evidence="5 6">
    <name type="scientific">Vulcanisaeta moutnovskia (strain 768-28)</name>
    <dbReference type="NCBI Taxonomy" id="985053"/>
    <lineage>
        <taxon>Archaea</taxon>
        <taxon>Thermoproteota</taxon>
        <taxon>Thermoprotei</taxon>
        <taxon>Thermoproteales</taxon>
        <taxon>Thermoproteaceae</taxon>
        <taxon>Vulcanisaeta</taxon>
    </lineage>
</organism>
<dbReference type="STRING" id="985053.VMUT_1112"/>
<dbReference type="EMBL" id="CP002529">
    <property type="protein sequence ID" value="ADY01317.1"/>
    <property type="molecule type" value="Genomic_DNA"/>
</dbReference>
<reference evidence="5 6" key="1">
    <citation type="journal article" date="2011" name="J. Bacteriol.">
        <title>Complete genome sequence of 'Vulcanisaeta moutnovskia' strain 768-28, a novel member of the hyperthermophilic crenarchaeal genus vulcanisaeta.</title>
        <authorList>
            <person name="Gumerov V.M."/>
            <person name="Mardanov A.V."/>
            <person name="Beletsky A.V."/>
            <person name="Prokofeva M.I."/>
            <person name="Bonch-Osmolovskaya E.A."/>
            <person name="Ravin N.V."/>
            <person name="Skryabin K.G."/>
        </authorList>
    </citation>
    <scope>NUCLEOTIDE SEQUENCE [LARGE SCALE GENOMIC DNA]</scope>
    <source>
        <strain evidence="5 6">768-28</strain>
    </source>
</reference>
<dbReference type="HOGENOM" id="CLU_062567_0_0_2"/>
<dbReference type="GO" id="GO:0016757">
    <property type="term" value="F:glycosyltransferase activity"/>
    <property type="evidence" value="ECO:0007669"/>
    <property type="project" value="UniProtKB-KW"/>
</dbReference>
<dbReference type="eggNOG" id="arCOG01389">
    <property type="taxonomic scope" value="Archaea"/>
</dbReference>
<evidence type="ECO:0000313" key="5">
    <source>
        <dbReference type="EMBL" id="ADY01317.1"/>
    </source>
</evidence>
<feature type="domain" description="Glycosyltransferase 2-like" evidence="4">
    <location>
        <begin position="54"/>
        <end position="220"/>
    </location>
</feature>
<evidence type="ECO:0000313" key="6">
    <source>
        <dbReference type="Proteomes" id="UP000007485"/>
    </source>
</evidence>
<dbReference type="Gene3D" id="3.90.550.10">
    <property type="entry name" value="Spore Coat Polysaccharide Biosynthesis Protein SpsA, Chain A"/>
    <property type="match status" value="1"/>
</dbReference>
<keyword evidence="2 5" id="KW-0808">Transferase</keyword>
<keyword evidence="3" id="KW-1133">Transmembrane helix</keyword>
<dbReference type="Proteomes" id="UP000007485">
    <property type="component" value="Chromosome"/>
</dbReference>
<dbReference type="RefSeq" id="WP_013604479.1">
    <property type="nucleotide sequence ID" value="NC_015151.1"/>
</dbReference>
<dbReference type="PANTHER" id="PTHR43630">
    <property type="entry name" value="POLY-BETA-1,6-N-ACETYL-D-GLUCOSAMINE SYNTHASE"/>
    <property type="match status" value="1"/>
</dbReference>
<evidence type="ECO:0000256" key="2">
    <source>
        <dbReference type="ARBA" id="ARBA00022679"/>
    </source>
</evidence>
<keyword evidence="6" id="KW-1185">Reference proteome</keyword>
<feature type="transmembrane region" description="Helical" evidence="3">
    <location>
        <begin position="12"/>
        <end position="34"/>
    </location>
</feature>
<dbReference type="PANTHER" id="PTHR43630:SF1">
    <property type="entry name" value="POLY-BETA-1,6-N-ACETYL-D-GLUCOSAMINE SYNTHASE"/>
    <property type="match status" value="1"/>
</dbReference>
<gene>
    <name evidence="5" type="ordered locus">VMUT_1112</name>
</gene>
<dbReference type="InterPro" id="IPR029044">
    <property type="entry name" value="Nucleotide-diphossugar_trans"/>
</dbReference>